<dbReference type="AlphaFoldDB" id="A0A9X2GTQ7"/>
<accession>A0A9X2GTQ7</accession>
<dbReference type="EMBL" id="JAMZEB010000002">
    <property type="protein sequence ID" value="MCP2361606.1"/>
    <property type="molecule type" value="Genomic_DNA"/>
</dbReference>
<organism evidence="1 2">
    <name type="scientific">Nonomuraea thailandensis</name>
    <dbReference type="NCBI Taxonomy" id="1188745"/>
    <lineage>
        <taxon>Bacteria</taxon>
        <taxon>Bacillati</taxon>
        <taxon>Actinomycetota</taxon>
        <taxon>Actinomycetes</taxon>
        <taxon>Streptosporangiales</taxon>
        <taxon>Streptosporangiaceae</taxon>
        <taxon>Nonomuraea</taxon>
    </lineage>
</organism>
<gene>
    <name evidence="1" type="ORF">HD597_008626</name>
</gene>
<sequence>MCRRHTCWSTVFPGQVPDSNGSLPAAYFRDGSRRFHALRIPHQGTFELTVIMG</sequence>
<evidence type="ECO:0000313" key="1">
    <source>
        <dbReference type="EMBL" id="MCP2361606.1"/>
    </source>
</evidence>
<dbReference type="Proteomes" id="UP001139648">
    <property type="component" value="Unassembled WGS sequence"/>
</dbReference>
<evidence type="ECO:0000313" key="2">
    <source>
        <dbReference type="Proteomes" id="UP001139648"/>
    </source>
</evidence>
<keyword evidence="2" id="KW-1185">Reference proteome</keyword>
<comment type="caution">
    <text evidence="1">The sequence shown here is derived from an EMBL/GenBank/DDBJ whole genome shotgun (WGS) entry which is preliminary data.</text>
</comment>
<protein>
    <submittedName>
        <fullName evidence="1">Uncharacterized protein</fullName>
    </submittedName>
</protein>
<name>A0A9X2GTQ7_9ACTN</name>
<reference evidence="1" key="1">
    <citation type="submission" date="2022-06" db="EMBL/GenBank/DDBJ databases">
        <title>Sequencing the genomes of 1000 actinobacteria strains.</title>
        <authorList>
            <person name="Klenk H.-P."/>
        </authorList>
    </citation>
    <scope>NUCLEOTIDE SEQUENCE</scope>
    <source>
        <strain evidence="1">DSM 46694</strain>
    </source>
</reference>
<proteinExistence type="predicted"/>
<dbReference type="RefSeq" id="WP_253751096.1">
    <property type="nucleotide sequence ID" value="NZ_BAABKA010000064.1"/>
</dbReference>